<keyword evidence="3" id="KW-1185">Reference proteome</keyword>
<accession>A0A937K3N9</accession>
<dbReference type="Proteomes" id="UP000623681">
    <property type="component" value="Unassembled WGS sequence"/>
</dbReference>
<sequence length="161" mass="18486">MGIMHKEVLKKRKAPVLILSIIMISIAIVISQVFRTVNISGFGVSSISDPIILLLIGVFLFSQYRECKSEYKYSIIGEDFIINRISDKKVNTLQDININDIIYIKKTKVGFLAAIFSKRYACSAFSFDVYCCRYRDGNKIRKFYFQPSCCLVDKINRKKVA</sequence>
<dbReference type="AlphaFoldDB" id="A0A937K3N9"/>
<feature type="transmembrane region" description="Helical" evidence="1">
    <location>
        <begin position="40"/>
        <end position="62"/>
    </location>
</feature>
<evidence type="ECO:0000313" key="3">
    <source>
        <dbReference type="Proteomes" id="UP000623681"/>
    </source>
</evidence>
<keyword evidence="1" id="KW-0472">Membrane</keyword>
<dbReference type="EMBL" id="JAESWA010000014">
    <property type="protein sequence ID" value="MBL4930688.1"/>
    <property type="molecule type" value="Genomic_DNA"/>
</dbReference>
<evidence type="ECO:0000313" key="2">
    <source>
        <dbReference type="EMBL" id="MBL4930688.1"/>
    </source>
</evidence>
<evidence type="ECO:0000256" key="1">
    <source>
        <dbReference type="SAM" id="Phobius"/>
    </source>
</evidence>
<reference evidence="2" key="1">
    <citation type="submission" date="2021-01" db="EMBL/GenBank/DDBJ databases">
        <title>Genome public.</title>
        <authorList>
            <person name="Liu C."/>
            <person name="Sun Q."/>
        </authorList>
    </citation>
    <scope>NUCLEOTIDE SEQUENCE</scope>
    <source>
        <strain evidence="2">YIM B02565</strain>
    </source>
</reference>
<feature type="transmembrane region" description="Helical" evidence="1">
    <location>
        <begin position="14"/>
        <end position="34"/>
    </location>
</feature>
<proteinExistence type="predicted"/>
<protein>
    <submittedName>
        <fullName evidence="2">Uncharacterized protein</fullName>
    </submittedName>
</protein>
<gene>
    <name evidence="2" type="ORF">JK634_02625</name>
</gene>
<organism evidence="2 3">
    <name type="scientific">Clostridium paridis</name>
    <dbReference type="NCBI Taxonomy" id="2803863"/>
    <lineage>
        <taxon>Bacteria</taxon>
        <taxon>Bacillati</taxon>
        <taxon>Bacillota</taxon>
        <taxon>Clostridia</taxon>
        <taxon>Eubacteriales</taxon>
        <taxon>Clostridiaceae</taxon>
        <taxon>Clostridium</taxon>
    </lineage>
</organism>
<keyword evidence="1" id="KW-0812">Transmembrane</keyword>
<comment type="caution">
    <text evidence="2">The sequence shown here is derived from an EMBL/GenBank/DDBJ whole genome shotgun (WGS) entry which is preliminary data.</text>
</comment>
<keyword evidence="1" id="KW-1133">Transmembrane helix</keyword>
<name>A0A937K3N9_9CLOT</name>
<dbReference type="RefSeq" id="WP_202766073.1">
    <property type="nucleotide sequence ID" value="NZ_JAESWA010000014.1"/>
</dbReference>